<name>A0ABT9US61_9FIRM</name>
<protein>
    <recommendedName>
        <fullName evidence="3">Cyclic lactone autoinducer peptide</fullName>
    </recommendedName>
</protein>
<dbReference type="EMBL" id="JAUSUF010000002">
    <property type="protein sequence ID" value="MDQ0149152.1"/>
    <property type="molecule type" value="Genomic_DNA"/>
</dbReference>
<organism evidence="1 2">
    <name type="scientific">Eubacterium multiforme</name>
    <dbReference type="NCBI Taxonomy" id="83339"/>
    <lineage>
        <taxon>Bacteria</taxon>
        <taxon>Bacillati</taxon>
        <taxon>Bacillota</taxon>
        <taxon>Clostridia</taxon>
        <taxon>Eubacteriales</taxon>
        <taxon>Eubacteriaceae</taxon>
        <taxon>Eubacterium</taxon>
    </lineage>
</organism>
<dbReference type="Proteomes" id="UP001228504">
    <property type="component" value="Unassembled WGS sequence"/>
</dbReference>
<keyword evidence="2" id="KW-1185">Reference proteome</keyword>
<gene>
    <name evidence="1" type="ORF">J2S18_001082</name>
</gene>
<proteinExistence type="predicted"/>
<accession>A0ABT9US61</accession>
<evidence type="ECO:0000313" key="1">
    <source>
        <dbReference type="EMBL" id="MDQ0149152.1"/>
    </source>
</evidence>
<comment type="caution">
    <text evidence="1">The sequence shown here is derived from an EMBL/GenBank/DDBJ whole genome shotgun (WGS) entry which is preliminary data.</text>
</comment>
<evidence type="ECO:0000313" key="2">
    <source>
        <dbReference type="Proteomes" id="UP001228504"/>
    </source>
</evidence>
<sequence>MAFTFTVSKQFGQLIENSSLPRKVCEVKHIKSPPICISA</sequence>
<evidence type="ECO:0008006" key="3">
    <source>
        <dbReference type="Google" id="ProtNLM"/>
    </source>
</evidence>
<reference evidence="1 2" key="1">
    <citation type="submission" date="2023-07" db="EMBL/GenBank/DDBJ databases">
        <title>Genomic Encyclopedia of Type Strains, Phase IV (KMG-IV): sequencing the most valuable type-strain genomes for metagenomic binning, comparative biology and taxonomic classification.</title>
        <authorList>
            <person name="Goeker M."/>
        </authorList>
    </citation>
    <scope>NUCLEOTIDE SEQUENCE [LARGE SCALE GENOMIC DNA]</scope>
    <source>
        <strain evidence="1 2">DSM 20694</strain>
    </source>
</reference>